<dbReference type="PANTHER" id="PTHR45528">
    <property type="entry name" value="SENSOR HISTIDINE KINASE CPXA"/>
    <property type="match status" value="1"/>
</dbReference>
<dbReference type="SUPFAM" id="SSF47384">
    <property type="entry name" value="Homodimeric domain of signal transducing histidine kinase"/>
    <property type="match status" value="1"/>
</dbReference>
<dbReference type="SMART" id="SM00387">
    <property type="entry name" value="HATPase_c"/>
    <property type="match status" value="1"/>
</dbReference>
<keyword evidence="11 14" id="KW-1133">Transmembrane helix</keyword>
<dbReference type="PROSITE" id="PS50109">
    <property type="entry name" value="HIS_KIN"/>
    <property type="match status" value="1"/>
</dbReference>
<evidence type="ECO:0000256" key="5">
    <source>
        <dbReference type="ARBA" id="ARBA00022553"/>
    </source>
</evidence>
<protein>
    <recommendedName>
        <fullName evidence="3">histidine kinase</fullName>
        <ecNumber evidence="3">2.7.13.3</ecNumber>
    </recommendedName>
</protein>
<comment type="subcellular location">
    <subcellularLocation>
        <location evidence="2">Cell membrane</location>
        <topology evidence="2">Multi-pass membrane protein</topology>
    </subcellularLocation>
</comment>
<evidence type="ECO:0000313" key="16">
    <source>
        <dbReference type="EMBL" id="CEQ04043.1"/>
    </source>
</evidence>
<feature type="transmembrane region" description="Helical" evidence="14">
    <location>
        <begin position="402"/>
        <end position="435"/>
    </location>
</feature>
<keyword evidence="10" id="KW-0067">ATP-binding</keyword>
<evidence type="ECO:0000256" key="9">
    <source>
        <dbReference type="ARBA" id="ARBA00022777"/>
    </source>
</evidence>
<evidence type="ECO:0000256" key="11">
    <source>
        <dbReference type="ARBA" id="ARBA00022989"/>
    </source>
</evidence>
<evidence type="ECO:0000256" key="14">
    <source>
        <dbReference type="SAM" id="Phobius"/>
    </source>
</evidence>
<dbReference type="Proteomes" id="UP000049127">
    <property type="component" value="Unassembled WGS sequence"/>
</dbReference>
<evidence type="ECO:0000256" key="2">
    <source>
        <dbReference type="ARBA" id="ARBA00004651"/>
    </source>
</evidence>
<comment type="catalytic activity">
    <reaction evidence="1">
        <text>ATP + protein L-histidine = ADP + protein N-phospho-L-histidine.</text>
        <dbReference type="EC" id="2.7.13.3"/>
    </reaction>
</comment>
<dbReference type="RefSeq" id="WP_155485987.1">
    <property type="nucleotide sequence ID" value="NZ_CDNI01000003.1"/>
</dbReference>
<keyword evidence="7 14" id="KW-0812">Transmembrane</keyword>
<accession>A0A0C7G8C4</accession>
<dbReference type="CDD" id="cd00082">
    <property type="entry name" value="HisKA"/>
    <property type="match status" value="1"/>
</dbReference>
<evidence type="ECO:0000256" key="1">
    <source>
        <dbReference type="ARBA" id="ARBA00000085"/>
    </source>
</evidence>
<keyword evidence="6 16" id="KW-0808">Transferase</keyword>
<dbReference type="Gene3D" id="3.30.565.10">
    <property type="entry name" value="Histidine kinase-like ATPase, C-terminal domain"/>
    <property type="match status" value="1"/>
</dbReference>
<proteinExistence type="predicted"/>
<evidence type="ECO:0000256" key="4">
    <source>
        <dbReference type="ARBA" id="ARBA00022475"/>
    </source>
</evidence>
<feature type="transmembrane region" description="Helical" evidence="14">
    <location>
        <begin position="279"/>
        <end position="300"/>
    </location>
</feature>
<evidence type="ECO:0000256" key="12">
    <source>
        <dbReference type="ARBA" id="ARBA00023012"/>
    </source>
</evidence>
<name>A0A0C7G8C4_PARSO</name>
<sequence>MLDIKLKSNKFNIKLVIIITILIASIGMVLSYQRIKSDSKKFGYNIYEENTSFSNDIMESTYSLYCKVYDEKEEKYVKPADIMLEEKTNLDPYYKTESKDAFNRDIERFNENLVSRLKNIQYCVLDKDNNVLKQNVNSNLDLLVLKNNEDTAKKLQEKYDLYTVLNFDDKGNMKVENLYGADRQTFQSNLNKNIRDDLFSYETTNAFEIKPIKNMKFIYGVPKNLKYSDSIADYKLSEQSRSYSNASLLFKNIGIIFVGIMALIIPYKEIKDWAILKKVLKLPIEIIIVISYLAYIYLYYGSDQIILKTANNSPIIRVAQLQLTNDISNILNYFINIFYWFVLFSIVFISIIVIKHIIDYNIVNYLKEKSLIYKILKKIKYKLDWIKEIKLGEQNKKKIVTILILNLVVVCIMCSTWVVGIIISPIYTFIIYLLIKKKYSKINDNYNILLDMTKEIANGNLDLKIDKDLGVFDVLKKEIENIQAGLKKAVNEEVKSQKMKTELISNVSHDLKTPLTSIITYVDLLKDENLSEEDRRTYLETLDRKSERLRVLIEDLFEVSKANSGNVSLNIIDVDIVSLMKQTLLEVDDKFKESDLKIRTNFPSEKVMMKLDSQRMFRVFENLLMNISKYAMPSSRVYIDIANESEFVKISFKNMTEEEIKFNVEDLVERFVRGDKSRNTEGSGLGLAIAKSFVELQGGRFKISVDGDLFKVTIIFKK</sequence>
<feature type="transmembrane region" description="Helical" evidence="14">
    <location>
        <begin position="337"/>
        <end position="358"/>
    </location>
</feature>
<feature type="domain" description="Histidine kinase" evidence="15">
    <location>
        <begin position="506"/>
        <end position="718"/>
    </location>
</feature>
<dbReference type="FunFam" id="1.10.287.130:FF:000008">
    <property type="entry name" value="Two-component sensor histidine kinase"/>
    <property type="match status" value="1"/>
</dbReference>
<keyword evidence="8" id="KW-0547">Nucleotide-binding</keyword>
<evidence type="ECO:0000259" key="15">
    <source>
        <dbReference type="PROSITE" id="PS50109"/>
    </source>
</evidence>
<feature type="transmembrane region" description="Helical" evidence="14">
    <location>
        <begin position="248"/>
        <end position="267"/>
    </location>
</feature>
<dbReference type="InterPro" id="IPR005467">
    <property type="entry name" value="His_kinase_dom"/>
</dbReference>
<evidence type="ECO:0000256" key="13">
    <source>
        <dbReference type="ARBA" id="ARBA00023136"/>
    </source>
</evidence>
<dbReference type="InterPro" id="IPR050398">
    <property type="entry name" value="HssS/ArlS-like"/>
</dbReference>
<evidence type="ECO:0000256" key="3">
    <source>
        <dbReference type="ARBA" id="ARBA00012438"/>
    </source>
</evidence>
<evidence type="ECO:0000256" key="8">
    <source>
        <dbReference type="ARBA" id="ARBA00022741"/>
    </source>
</evidence>
<dbReference type="OrthoDB" id="9792991at2"/>
<organism evidence="16 17">
    <name type="scientific">Paraclostridium sordellii</name>
    <name type="common">Clostridium sordellii</name>
    <dbReference type="NCBI Taxonomy" id="1505"/>
    <lineage>
        <taxon>Bacteria</taxon>
        <taxon>Bacillati</taxon>
        <taxon>Bacillota</taxon>
        <taxon>Clostridia</taxon>
        <taxon>Peptostreptococcales</taxon>
        <taxon>Peptostreptococcaceae</taxon>
        <taxon>Paraclostridium</taxon>
    </lineage>
</organism>
<dbReference type="SUPFAM" id="SSF55874">
    <property type="entry name" value="ATPase domain of HSP90 chaperone/DNA topoisomerase II/histidine kinase"/>
    <property type="match status" value="1"/>
</dbReference>
<dbReference type="PANTHER" id="PTHR45528:SF1">
    <property type="entry name" value="SENSOR HISTIDINE KINASE CPXA"/>
    <property type="match status" value="1"/>
</dbReference>
<keyword evidence="4" id="KW-1003">Cell membrane</keyword>
<evidence type="ECO:0000256" key="6">
    <source>
        <dbReference type="ARBA" id="ARBA00022679"/>
    </source>
</evidence>
<dbReference type="Pfam" id="PF00512">
    <property type="entry name" value="HisKA"/>
    <property type="match status" value="1"/>
</dbReference>
<evidence type="ECO:0000256" key="7">
    <source>
        <dbReference type="ARBA" id="ARBA00022692"/>
    </source>
</evidence>
<dbReference type="InterPro" id="IPR036890">
    <property type="entry name" value="HATPase_C_sf"/>
</dbReference>
<evidence type="ECO:0000256" key="10">
    <source>
        <dbReference type="ARBA" id="ARBA00022840"/>
    </source>
</evidence>
<dbReference type="GO" id="GO:0005524">
    <property type="term" value="F:ATP binding"/>
    <property type="evidence" value="ECO:0007669"/>
    <property type="project" value="UniProtKB-KW"/>
</dbReference>
<dbReference type="GO" id="GO:0005886">
    <property type="term" value="C:plasma membrane"/>
    <property type="evidence" value="ECO:0007669"/>
    <property type="project" value="UniProtKB-SubCell"/>
</dbReference>
<dbReference type="AlphaFoldDB" id="A0A0C7G8C4"/>
<dbReference type="InterPro" id="IPR003661">
    <property type="entry name" value="HisK_dim/P_dom"/>
</dbReference>
<dbReference type="SMART" id="SM00388">
    <property type="entry name" value="HisKA"/>
    <property type="match status" value="1"/>
</dbReference>
<evidence type="ECO:0000313" key="17">
    <source>
        <dbReference type="Proteomes" id="UP000049127"/>
    </source>
</evidence>
<dbReference type="Pfam" id="PF02518">
    <property type="entry name" value="HATPase_c"/>
    <property type="match status" value="1"/>
</dbReference>
<dbReference type="InterPro" id="IPR036097">
    <property type="entry name" value="HisK_dim/P_sf"/>
</dbReference>
<dbReference type="InterPro" id="IPR003594">
    <property type="entry name" value="HATPase_dom"/>
</dbReference>
<dbReference type="Gene3D" id="1.10.287.130">
    <property type="match status" value="1"/>
</dbReference>
<keyword evidence="13 14" id="KW-0472">Membrane</keyword>
<keyword evidence="9" id="KW-0418">Kinase</keyword>
<reference evidence="16 17" key="1">
    <citation type="submission" date="2015-01" db="EMBL/GenBank/DDBJ databases">
        <authorList>
            <person name="Aslett A.Martin."/>
            <person name="De Silva Nishadi"/>
        </authorList>
    </citation>
    <scope>NUCLEOTIDE SEQUENCE [LARGE SCALE GENOMIC DNA]</scope>
    <source>
        <strain evidence="16 17">R28058</strain>
    </source>
</reference>
<keyword evidence="12" id="KW-0902">Two-component regulatory system</keyword>
<gene>
    <name evidence="16" type="primary">phoR2</name>
    <name evidence="16" type="ORF">R28058_17761</name>
</gene>
<dbReference type="EC" id="2.7.13.3" evidence="3"/>
<keyword evidence="5" id="KW-0597">Phosphoprotein</keyword>
<dbReference type="EMBL" id="CEKZ01000003">
    <property type="protein sequence ID" value="CEQ04043.1"/>
    <property type="molecule type" value="Genomic_DNA"/>
</dbReference>
<dbReference type="GO" id="GO:0000155">
    <property type="term" value="F:phosphorelay sensor kinase activity"/>
    <property type="evidence" value="ECO:0007669"/>
    <property type="project" value="InterPro"/>
</dbReference>
<feature type="transmembrane region" description="Helical" evidence="14">
    <location>
        <begin position="12"/>
        <end position="32"/>
    </location>
</feature>